<dbReference type="Proteomes" id="UP000187338">
    <property type="component" value="Unassembled WGS sequence"/>
</dbReference>
<dbReference type="RefSeq" id="WP_075864957.1">
    <property type="nucleotide sequence ID" value="NZ_BDJL01000017.1"/>
</dbReference>
<organism evidence="1 2">
    <name type="scientific">Carboxydothermus islandicus</name>
    <dbReference type="NCBI Taxonomy" id="661089"/>
    <lineage>
        <taxon>Bacteria</taxon>
        <taxon>Bacillati</taxon>
        <taxon>Bacillota</taxon>
        <taxon>Clostridia</taxon>
        <taxon>Thermoanaerobacterales</taxon>
        <taxon>Thermoanaerobacteraceae</taxon>
        <taxon>Carboxydothermus</taxon>
    </lineage>
</organism>
<proteinExistence type="predicted"/>
<protein>
    <submittedName>
        <fullName evidence="1">Uncharacterized protein</fullName>
    </submittedName>
</protein>
<evidence type="ECO:0000313" key="1">
    <source>
        <dbReference type="EMBL" id="GAV24773.1"/>
    </source>
</evidence>
<keyword evidence="2" id="KW-1185">Reference proteome</keyword>
<dbReference type="EMBL" id="BDJL01000017">
    <property type="protein sequence ID" value="GAV24773.1"/>
    <property type="molecule type" value="Genomic_DNA"/>
</dbReference>
<comment type="caution">
    <text evidence="1">The sequence shown here is derived from an EMBL/GenBank/DDBJ whole genome shotgun (WGS) entry which is preliminary data.</text>
</comment>
<sequence>MRKTHYYCDRCLKEVDNKNLYLVTIYSVPTDAVYPDNKRNVQVELCVDCLHEIEAIIQPALHENGISRLTGLRLKDKEAV</sequence>
<dbReference type="AlphaFoldDB" id="A0A1L8D0V8"/>
<accession>A0A1L8D0V8</accession>
<reference evidence="2" key="1">
    <citation type="submission" date="2016-12" db="EMBL/GenBank/DDBJ databases">
        <title>Draft Genome Sequences od Carboxydothermus pertinax and islandicus, Hydrogenogenic Carboxydotrophic Bacteria.</title>
        <authorList>
            <person name="Fukuyama Y."/>
            <person name="Ohmae K."/>
            <person name="Yoneda Y."/>
            <person name="Yoshida T."/>
            <person name="Sako Y."/>
        </authorList>
    </citation>
    <scope>NUCLEOTIDE SEQUENCE [LARGE SCALE GENOMIC DNA]</scope>
    <source>
        <strain evidence="2">SET</strain>
    </source>
</reference>
<name>A0A1L8D0V8_9THEO</name>
<evidence type="ECO:0000313" key="2">
    <source>
        <dbReference type="Proteomes" id="UP000187338"/>
    </source>
</evidence>
<gene>
    <name evidence="1" type="ORF">ciss_07060</name>
</gene>
<dbReference type="OrthoDB" id="1727159at2"/>
<dbReference type="STRING" id="661089.ciss_07060"/>